<evidence type="ECO:0000313" key="2">
    <source>
        <dbReference type="EMBL" id="GEU83612.1"/>
    </source>
</evidence>
<feature type="compositionally biased region" description="Basic residues" evidence="1">
    <location>
        <begin position="289"/>
        <end position="311"/>
    </location>
</feature>
<accession>A0A6L2NEZ3</accession>
<protein>
    <submittedName>
        <fullName evidence="2">Uncharacterized protein</fullName>
    </submittedName>
</protein>
<evidence type="ECO:0000256" key="1">
    <source>
        <dbReference type="SAM" id="MobiDB-lite"/>
    </source>
</evidence>
<comment type="caution">
    <text evidence="2">The sequence shown here is derived from an EMBL/GenBank/DDBJ whole genome shotgun (WGS) entry which is preliminary data.</text>
</comment>
<reference evidence="2" key="1">
    <citation type="journal article" date="2019" name="Sci. Rep.">
        <title>Draft genome of Tanacetum cinerariifolium, the natural source of mosquito coil.</title>
        <authorList>
            <person name="Yamashiro T."/>
            <person name="Shiraishi A."/>
            <person name="Satake H."/>
            <person name="Nakayama K."/>
        </authorList>
    </citation>
    <scope>NUCLEOTIDE SEQUENCE</scope>
</reference>
<feature type="region of interest" description="Disordered" evidence="1">
    <location>
        <begin position="249"/>
        <end position="375"/>
    </location>
</feature>
<dbReference type="EMBL" id="BKCJ010008717">
    <property type="protein sequence ID" value="GEU83612.1"/>
    <property type="molecule type" value="Genomic_DNA"/>
</dbReference>
<proteinExistence type="predicted"/>
<feature type="compositionally biased region" description="Polar residues" evidence="1">
    <location>
        <begin position="359"/>
        <end position="375"/>
    </location>
</feature>
<gene>
    <name evidence="2" type="ORF">Tci_055590</name>
</gene>
<sequence>MIGTSSSSSISKTTKKVDWKDELIKTNIFSQTLRGYLIDWSANWILILVSFSLEIPNRKKRECVIRLMIAPKSTRAFFPVNGPTRHGSVKLHGSSLPRVQHLLVLVELGKEGRRSWGIYTPHFSTSSGNLNWGYRLGFHGIRVKKFGVDKKARVIRFRIGRKNGLRNTKMMIWFWKPAELEREHSRKGLMGVNGLAPSLVKDDASSSNRNYLQLLPIIAERVHQEKVQQDKLKAIKACLNFKEALQYSESRAPRRRRNLKERLRSRRACSISESPKPRHGHSESPRKRGPERRKVFKRLKKGVFHKLRYKGKGTPVYSNNSKHRSYHSNRKDTESCYQSSRSRETEFVSRKRHDKRTSLQRTKALSESEGSTGGH</sequence>
<feature type="compositionally biased region" description="Basic residues" evidence="1">
    <location>
        <begin position="253"/>
        <end position="267"/>
    </location>
</feature>
<dbReference type="AlphaFoldDB" id="A0A6L2NEZ3"/>
<organism evidence="2">
    <name type="scientific">Tanacetum cinerariifolium</name>
    <name type="common">Dalmatian daisy</name>
    <name type="synonym">Chrysanthemum cinerariifolium</name>
    <dbReference type="NCBI Taxonomy" id="118510"/>
    <lineage>
        <taxon>Eukaryota</taxon>
        <taxon>Viridiplantae</taxon>
        <taxon>Streptophyta</taxon>
        <taxon>Embryophyta</taxon>
        <taxon>Tracheophyta</taxon>
        <taxon>Spermatophyta</taxon>
        <taxon>Magnoliopsida</taxon>
        <taxon>eudicotyledons</taxon>
        <taxon>Gunneridae</taxon>
        <taxon>Pentapetalae</taxon>
        <taxon>asterids</taxon>
        <taxon>campanulids</taxon>
        <taxon>Asterales</taxon>
        <taxon>Asteraceae</taxon>
        <taxon>Asteroideae</taxon>
        <taxon>Anthemideae</taxon>
        <taxon>Anthemidinae</taxon>
        <taxon>Tanacetum</taxon>
    </lineage>
</organism>
<name>A0A6L2NEZ3_TANCI</name>